<evidence type="ECO:0000256" key="3">
    <source>
        <dbReference type="ARBA" id="ARBA00006171"/>
    </source>
</evidence>
<dbReference type="SUPFAM" id="SSF56784">
    <property type="entry name" value="HAD-like"/>
    <property type="match status" value="1"/>
</dbReference>
<dbReference type="SFLD" id="SFLDG01129">
    <property type="entry name" value="C1.5:_HAD__Beta-PGM__Phosphata"/>
    <property type="match status" value="1"/>
</dbReference>
<dbReference type="SFLD" id="SFLDS00003">
    <property type="entry name" value="Haloacid_Dehalogenase"/>
    <property type="match status" value="1"/>
</dbReference>
<evidence type="ECO:0000313" key="6">
    <source>
        <dbReference type="Proteomes" id="UP001195660"/>
    </source>
</evidence>
<dbReference type="EC" id="3.1.3.18" evidence="4"/>
<dbReference type="InterPro" id="IPR023214">
    <property type="entry name" value="HAD_sf"/>
</dbReference>
<dbReference type="RefSeq" id="WP_203570852.1">
    <property type="nucleotide sequence ID" value="NZ_WOFE01000003.1"/>
</dbReference>
<evidence type="ECO:0000313" key="5">
    <source>
        <dbReference type="EMBL" id="MBM5571514.1"/>
    </source>
</evidence>
<dbReference type="Proteomes" id="UP001195660">
    <property type="component" value="Unassembled WGS sequence"/>
</dbReference>
<organism evidence="5 6">
    <name type="scientific">Deefgea chitinilytica</name>
    <dbReference type="NCBI Taxonomy" id="570276"/>
    <lineage>
        <taxon>Bacteria</taxon>
        <taxon>Pseudomonadati</taxon>
        <taxon>Pseudomonadota</taxon>
        <taxon>Betaproteobacteria</taxon>
        <taxon>Neisseriales</taxon>
        <taxon>Chitinibacteraceae</taxon>
        <taxon>Deefgea</taxon>
    </lineage>
</organism>
<protein>
    <recommendedName>
        <fullName evidence="4">phosphoglycolate phosphatase</fullName>
        <ecNumber evidence="4">3.1.3.18</ecNumber>
    </recommendedName>
</protein>
<dbReference type="Gene3D" id="3.40.50.1000">
    <property type="entry name" value="HAD superfamily/HAD-like"/>
    <property type="match status" value="1"/>
</dbReference>
<gene>
    <name evidence="5" type="ORF">GM173_07960</name>
</gene>
<evidence type="ECO:0000256" key="1">
    <source>
        <dbReference type="ARBA" id="ARBA00000830"/>
    </source>
</evidence>
<comment type="similarity">
    <text evidence="3">Belongs to the HAD-like hydrolase superfamily. CbbY/CbbZ/Gph/YieH family.</text>
</comment>
<reference evidence="5 6" key="1">
    <citation type="submission" date="2019-11" db="EMBL/GenBank/DDBJ databases">
        <title>Novel Deefgea species.</title>
        <authorList>
            <person name="Han J.-H."/>
        </authorList>
    </citation>
    <scope>NUCLEOTIDE SEQUENCE [LARGE SCALE GENOMIC DNA]</scope>
    <source>
        <strain evidence="5 6">LMG 24817</strain>
    </source>
</reference>
<dbReference type="Gene3D" id="1.10.150.240">
    <property type="entry name" value="Putative phosphatase, domain 2"/>
    <property type="match status" value="1"/>
</dbReference>
<comment type="catalytic activity">
    <reaction evidence="1">
        <text>2-phosphoglycolate + H2O = glycolate + phosphate</text>
        <dbReference type="Rhea" id="RHEA:14369"/>
        <dbReference type="ChEBI" id="CHEBI:15377"/>
        <dbReference type="ChEBI" id="CHEBI:29805"/>
        <dbReference type="ChEBI" id="CHEBI:43474"/>
        <dbReference type="ChEBI" id="CHEBI:58033"/>
        <dbReference type="EC" id="3.1.3.18"/>
    </reaction>
</comment>
<comment type="pathway">
    <text evidence="2">Organic acid metabolism; glycolate biosynthesis; glycolate from 2-phosphoglycolate: step 1/1.</text>
</comment>
<dbReference type="InterPro" id="IPR036412">
    <property type="entry name" value="HAD-like_sf"/>
</dbReference>
<dbReference type="EMBL" id="WOFE01000003">
    <property type="protein sequence ID" value="MBM5571514.1"/>
    <property type="molecule type" value="Genomic_DNA"/>
</dbReference>
<evidence type="ECO:0000256" key="4">
    <source>
        <dbReference type="ARBA" id="ARBA00013078"/>
    </source>
</evidence>
<proteinExistence type="inferred from homology"/>
<sequence>MYASHDKLILLDADGTIIDAFSAIEAAFTQHGMAIGDLDRFQKRRNLFKYLGGIKEFPRNLAKSLGNSNRKELINTLTDIYRESAVLYPGIAPLLQQLLATPGIRVGLVTRNVTHEPAITLSRLFARHDLDIQQLDFFSCIPLKTAKTEYFSAALSQLGINPARAFACGDEHKDYLSMQAAGFNPFMVSYGFEDFRRLTLKYAVPEVIISRTPQALSQRIRHAFDLPESAL</sequence>
<evidence type="ECO:0000256" key="2">
    <source>
        <dbReference type="ARBA" id="ARBA00004818"/>
    </source>
</evidence>
<name>A0ABS2CBI1_9NEIS</name>
<dbReference type="InterPro" id="IPR023198">
    <property type="entry name" value="PGP-like_dom2"/>
</dbReference>
<dbReference type="InterPro" id="IPR050155">
    <property type="entry name" value="HAD-like_hydrolase_sf"/>
</dbReference>
<comment type="caution">
    <text evidence="5">The sequence shown here is derived from an EMBL/GenBank/DDBJ whole genome shotgun (WGS) entry which is preliminary data.</text>
</comment>
<keyword evidence="6" id="KW-1185">Reference proteome</keyword>
<dbReference type="Pfam" id="PF00702">
    <property type="entry name" value="Hydrolase"/>
    <property type="match status" value="1"/>
</dbReference>
<dbReference type="PANTHER" id="PTHR43434:SF1">
    <property type="entry name" value="PHOSPHOGLYCOLATE PHOSPHATASE"/>
    <property type="match status" value="1"/>
</dbReference>
<accession>A0ABS2CBI1</accession>
<dbReference type="PANTHER" id="PTHR43434">
    <property type="entry name" value="PHOSPHOGLYCOLATE PHOSPHATASE"/>
    <property type="match status" value="1"/>
</dbReference>